<evidence type="ECO:0000313" key="3">
    <source>
        <dbReference type="EMBL" id="KAK9833079.1"/>
    </source>
</evidence>
<keyword evidence="2" id="KW-1133">Transmembrane helix</keyword>
<evidence type="ECO:0000256" key="1">
    <source>
        <dbReference type="SAM" id="MobiDB-lite"/>
    </source>
</evidence>
<comment type="caution">
    <text evidence="3">The sequence shown here is derived from an EMBL/GenBank/DDBJ whole genome shotgun (WGS) entry which is preliminary data.</text>
</comment>
<dbReference type="AlphaFoldDB" id="A0AAW1RH87"/>
<protein>
    <submittedName>
        <fullName evidence="3">Uncharacterized protein</fullName>
    </submittedName>
</protein>
<evidence type="ECO:0000256" key="2">
    <source>
        <dbReference type="SAM" id="Phobius"/>
    </source>
</evidence>
<feature type="region of interest" description="Disordered" evidence="1">
    <location>
        <begin position="1"/>
        <end position="90"/>
    </location>
</feature>
<sequence>MVGRRQSSASRPCIAGGGQTSPGGRVCMKNRQEQDGRVVSYTGSQSTDSESSTASNRKLKGAIADQTAAGKSEAAQPMAASPESSLEGVQPDSEYSFLLSDTEAIEGIDSDTIVAAVLRSQSDGNPAASISQAWAWAGGGEVPGLGSCLLTHPVALVDLSRKGPHAVAHLEVLVSRALKGADLMVHLEAHLVVLESLALLIPNLAARNVLCWVALVLTGVLLVAHLVVLVGLDLLAHLMGLEVLSAWADSPADRLVARLVARLTTHWVALVLMGVQDGHHLVVLEGLASHGGGGSMQHTVESCSQWA</sequence>
<reference evidence="3 4" key="1">
    <citation type="journal article" date="2024" name="Nat. Commun.">
        <title>Phylogenomics reveals the evolutionary origins of lichenization in chlorophyte algae.</title>
        <authorList>
            <person name="Puginier C."/>
            <person name="Libourel C."/>
            <person name="Otte J."/>
            <person name="Skaloud P."/>
            <person name="Haon M."/>
            <person name="Grisel S."/>
            <person name="Petersen M."/>
            <person name="Berrin J.G."/>
            <person name="Delaux P.M."/>
            <person name="Dal Grande F."/>
            <person name="Keller J."/>
        </authorList>
    </citation>
    <scope>NUCLEOTIDE SEQUENCE [LARGE SCALE GENOMIC DNA]</scope>
    <source>
        <strain evidence="3 4">SAG 2145</strain>
    </source>
</reference>
<feature type="compositionally biased region" description="Polar residues" evidence="1">
    <location>
        <begin position="1"/>
        <end position="10"/>
    </location>
</feature>
<keyword evidence="4" id="KW-1185">Reference proteome</keyword>
<proteinExistence type="predicted"/>
<feature type="transmembrane region" description="Helical" evidence="2">
    <location>
        <begin position="209"/>
        <end position="235"/>
    </location>
</feature>
<gene>
    <name evidence="3" type="ORF">WJX74_006454</name>
</gene>
<feature type="compositionally biased region" description="Low complexity" evidence="1">
    <location>
        <begin position="40"/>
        <end position="55"/>
    </location>
</feature>
<keyword evidence="2" id="KW-0812">Transmembrane</keyword>
<evidence type="ECO:0000313" key="4">
    <source>
        <dbReference type="Proteomes" id="UP001438707"/>
    </source>
</evidence>
<name>A0AAW1RH87_9CHLO</name>
<dbReference type="EMBL" id="JALJOS010000011">
    <property type="protein sequence ID" value="KAK9833079.1"/>
    <property type="molecule type" value="Genomic_DNA"/>
</dbReference>
<dbReference type="Proteomes" id="UP001438707">
    <property type="component" value="Unassembled WGS sequence"/>
</dbReference>
<organism evidence="3 4">
    <name type="scientific">Apatococcus lobatus</name>
    <dbReference type="NCBI Taxonomy" id="904363"/>
    <lineage>
        <taxon>Eukaryota</taxon>
        <taxon>Viridiplantae</taxon>
        <taxon>Chlorophyta</taxon>
        <taxon>core chlorophytes</taxon>
        <taxon>Trebouxiophyceae</taxon>
        <taxon>Chlorellales</taxon>
        <taxon>Chlorellaceae</taxon>
        <taxon>Apatococcus</taxon>
    </lineage>
</organism>
<keyword evidence="2" id="KW-0472">Membrane</keyword>
<accession>A0AAW1RH87</accession>